<proteinExistence type="predicted"/>
<dbReference type="PANTHER" id="PTHR34094:SF1">
    <property type="entry name" value="PROTEIN FAM185A"/>
    <property type="match status" value="1"/>
</dbReference>
<dbReference type="OrthoDB" id="78128at2759"/>
<reference evidence="1 2" key="1">
    <citation type="journal article" date="2014" name="Genome Biol. Evol.">
        <title>The secreted proteins of Achlya hypogyna and Thraustotheca clavata identify the ancestral oomycete secretome and reveal gene acquisitions by horizontal gene transfer.</title>
        <authorList>
            <person name="Misner I."/>
            <person name="Blouin N."/>
            <person name="Leonard G."/>
            <person name="Richards T.A."/>
            <person name="Lane C.E."/>
        </authorList>
    </citation>
    <scope>NUCLEOTIDE SEQUENCE [LARGE SCALE GENOMIC DNA]</scope>
    <source>
        <strain evidence="1 2">ATCC 48635</strain>
    </source>
</reference>
<dbReference type="Proteomes" id="UP000243579">
    <property type="component" value="Unassembled WGS sequence"/>
</dbReference>
<keyword evidence="2" id="KW-1185">Reference proteome</keyword>
<accession>A0A1V9Z3D2</accession>
<organism evidence="1 2">
    <name type="scientific">Achlya hypogyna</name>
    <name type="common">Oomycete</name>
    <name type="synonym">Protoachlya hypogyna</name>
    <dbReference type="NCBI Taxonomy" id="1202772"/>
    <lineage>
        <taxon>Eukaryota</taxon>
        <taxon>Sar</taxon>
        <taxon>Stramenopiles</taxon>
        <taxon>Oomycota</taxon>
        <taxon>Saprolegniomycetes</taxon>
        <taxon>Saprolegniales</taxon>
        <taxon>Achlyaceae</taxon>
        <taxon>Achlya</taxon>
    </lineage>
</organism>
<dbReference type="AlphaFoldDB" id="A0A1V9Z3D2"/>
<gene>
    <name evidence="1" type="ORF">ACHHYP_03683</name>
</gene>
<protein>
    <recommendedName>
        <fullName evidence="3">Adhesin domain-containing protein</fullName>
    </recommendedName>
</protein>
<dbReference type="EMBL" id="JNBR01000459">
    <property type="protein sequence ID" value="OQR92461.1"/>
    <property type="molecule type" value="Genomic_DNA"/>
</dbReference>
<sequence length="433" mass="46226">MRSAAFVRRAIVQQAHLRSSAVASRPLLMRRVVGALRHTTLLLPSRAALSTVAAPSQHVKIERSTELKEVQFKTTGAIKVEVNIRPSLGEHVEVNVHGPGGDDAFRVQQTSNALVQIIEDDLKMPVSVDLHVPVMLGLQLSLVQGSVHFHDKIEGDVRVTTGAGDIHVNKVRGMKLQFTTNNGAIRVSNLLEGENIVLSAKQVDCKKMMAKFADVKLTRTPEALDSAFGALYVAQAVVSSVSTGSLRVGNIHGALDIKSQDASLIHVGSVNGSLHVEDVGDNCDIDVHFDSLHQLADGEHASDLSCGGQITISVEPSLEARLEMHAEAVATDGCSFEDLELDQLDEDYVIASGVLIPQAAAASSSSSSGKINLAGAKDSAMTTSFFSSSPSDDDAPEESKLPTIFAHACSGKIAVSQLNWMDKIRRKHAPKSM</sequence>
<evidence type="ECO:0008006" key="3">
    <source>
        <dbReference type="Google" id="ProtNLM"/>
    </source>
</evidence>
<name>A0A1V9Z3D2_ACHHY</name>
<evidence type="ECO:0000313" key="2">
    <source>
        <dbReference type="Proteomes" id="UP000243579"/>
    </source>
</evidence>
<comment type="caution">
    <text evidence="1">The sequence shown here is derived from an EMBL/GenBank/DDBJ whole genome shotgun (WGS) entry which is preliminary data.</text>
</comment>
<evidence type="ECO:0000313" key="1">
    <source>
        <dbReference type="EMBL" id="OQR92461.1"/>
    </source>
</evidence>
<dbReference type="PANTHER" id="PTHR34094">
    <property type="match status" value="1"/>
</dbReference>